<evidence type="ECO:0000313" key="2">
    <source>
        <dbReference type="EnsemblFungi" id="MAPG_07766T0"/>
    </source>
</evidence>
<sequence>MAGGLRVVGPRQLKWVRGSEILFVNSPRINRSKSRRVAKRSYSYESRLECTRKIIGPGQDHRNPSRHGAEAIACHPPAQKCLH</sequence>
<protein>
    <submittedName>
        <fullName evidence="1 2">Uncharacterized protein</fullName>
    </submittedName>
</protein>
<evidence type="ECO:0000313" key="1">
    <source>
        <dbReference type="EMBL" id="KLU88783.1"/>
    </source>
</evidence>
<dbReference type="VEuPathDB" id="FungiDB:MAPG_07766"/>
<reference evidence="1" key="3">
    <citation type="submission" date="2011-03" db="EMBL/GenBank/DDBJ databases">
        <title>Annotation of Magnaporthe poae ATCC 64411.</title>
        <authorList>
            <person name="Ma L.-J."/>
            <person name="Dead R."/>
            <person name="Young S.K."/>
            <person name="Zeng Q."/>
            <person name="Gargeya S."/>
            <person name="Fitzgerald M."/>
            <person name="Haas B."/>
            <person name="Abouelleil A."/>
            <person name="Alvarado L."/>
            <person name="Arachchi H.M."/>
            <person name="Berlin A."/>
            <person name="Brown A."/>
            <person name="Chapman S.B."/>
            <person name="Chen Z."/>
            <person name="Dunbar C."/>
            <person name="Freedman E."/>
            <person name="Gearin G."/>
            <person name="Gellesch M."/>
            <person name="Goldberg J."/>
            <person name="Griggs A."/>
            <person name="Gujja S."/>
            <person name="Heiman D."/>
            <person name="Howarth C."/>
            <person name="Larson L."/>
            <person name="Lui A."/>
            <person name="MacDonald P.J.P."/>
            <person name="Mehta T."/>
            <person name="Montmayeur A."/>
            <person name="Murphy C."/>
            <person name="Neiman D."/>
            <person name="Pearson M."/>
            <person name="Priest M."/>
            <person name="Roberts A."/>
            <person name="Saif S."/>
            <person name="Shea T."/>
            <person name="Shenoy N."/>
            <person name="Sisk P."/>
            <person name="Stolte C."/>
            <person name="Sykes S."/>
            <person name="Yandava C."/>
            <person name="Wortman J."/>
            <person name="Nusbaum C."/>
            <person name="Birren B."/>
        </authorList>
    </citation>
    <scope>NUCLEOTIDE SEQUENCE</scope>
    <source>
        <strain evidence="1">ATCC 64411</strain>
    </source>
</reference>
<dbReference type="EMBL" id="ADBL01001884">
    <property type="status" value="NOT_ANNOTATED_CDS"/>
    <property type="molecule type" value="Genomic_DNA"/>
</dbReference>
<dbReference type="EMBL" id="GL876972">
    <property type="protein sequence ID" value="KLU88783.1"/>
    <property type="molecule type" value="Genomic_DNA"/>
</dbReference>
<reference evidence="3" key="2">
    <citation type="submission" date="2010-05" db="EMBL/GenBank/DDBJ databases">
        <title>The genome sequence of Magnaporthe poae strain ATCC 64411.</title>
        <authorList>
            <person name="Ma L.-J."/>
            <person name="Dead R."/>
            <person name="Young S."/>
            <person name="Zeng Q."/>
            <person name="Koehrsen M."/>
            <person name="Alvarado L."/>
            <person name="Berlin A."/>
            <person name="Chapman S.B."/>
            <person name="Chen Z."/>
            <person name="Freedman E."/>
            <person name="Gellesch M."/>
            <person name="Goldberg J."/>
            <person name="Griggs A."/>
            <person name="Gujja S."/>
            <person name="Heilman E.R."/>
            <person name="Heiman D."/>
            <person name="Hepburn T."/>
            <person name="Howarth C."/>
            <person name="Jen D."/>
            <person name="Larson L."/>
            <person name="Mehta T."/>
            <person name="Neiman D."/>
            <person name="Pearson M."/>
            <person name="Roberts A."/>
            <person name="Saif S."/>
            <person name="Shea T."/>
            <person name="Shenoy N."/>
            <person name="Sisk P."/>
            <person name="Stolte C."/>
            <person name="Sykes S."/>
            <person name="Walk T."/>
            <person name="White J."/>
            <person name="Yandava C."/>
            <person name="Haas B."/>
            <person name="Nusbaum C."/>
            <person name="Birren B."/>
        </authorList>
    </citation>
    <scope>NUCLEOTIDE SEQUENCE [LARGE SCALE GENOMIC DNA]</scope>
    <source>
        <strain evidence="3">ATCC 64411 / 73-15</strain>
    </source>
</reference>
<dbReference type="AlphaFoldDB" id="A0A0C4E5J5"/>
<gene>
    <name evidence="1" type="ORF">MAPG_07766</name>
</gene>
<accession>A0A0C4E5J5</accession>
<reference evidence="1" key="1">
    <citation type="submission" date="2010-05" db="EMBL/GenBank/DDBJ databases">
        <title>The Genome Sequence of Magnaporthe poae strain ATCC 64411.</title>
        <authorList>
            <consortium name="The Broad Institute Genome Sequencing Platform"/>
            <consortium name="Broad Institute Genome Sequencing Center for Infectious Disease"/>
            <person name="Ma L.-J."/>
            <person name="Dead R."/>
            <person name="Young S."/>
            <person name="Zeng Q."/>
            <person name="Koehrsen M."/>
            <person name="Alvarado L."/>
            <person name="Berlin A."/>
            <person name="Chapman S.B."/>
            <person name="Chen Z."/>
            <person name="Freedman E."/>
            <person name="Gellesch M."/>
            <person name="Goldberg J."/>
            <person name="Griggs A."/>
            <person name="Gujja S."/>
            <person name="Heilman E.R."/>
            <person name="Heiman D."/>
            <person name="Hepburn T."/>
            <person name="Howarth C."/>
            <person name="Jen D."/>
            <person name="Larson L."/>
            <person name="Mehta T."/>
            <person name="Neiman D."/>
            <person name="Pearson M."/>
            <person name="Roberts A."/>
            <person name="Saif S."/>
            <person name="Shea T."/>
            <person name="Shenoy N."/>
            <person name="Sisk P."/>
            <person name="Stolte C."/>
            <person name="Sykes S."/>
            <person name="Walk T."/>
            <person name="White J."/>
            <person name="Yandava C."/>
            <person name="Haas B."/>
            <person name="Nusbaum C."/>
            <person name="Birren B."/>
        </authorList>
    </citation>
    <scope>NUCLEOTIDE SEQUENCE</scope>
    <source>
        <strain evidence="1">ATCC 64411</strain>
    </source>
</reference>
<reference evidence="2" key="5">
    <citation type="submission" date="2015-06" db="UniProtKB">
        <authorList>
            <consortium name="EnsemblFungi"/>
        </authorList>
    </citation>
    <scope>IDENTIFICATION</scope>
    <source>
        <strain evidence="2">ATCC 64411</strain>
    </source>
</reference>
<dbReference type="EnsemblFungi" id="MAPG_07766T0">
    <property type="protein sequence ID" value="MAPG_07766T0"/>
    <property type="gene ID" value="MAPG_07766"/>
</dbReference>
<keyword evidence="3" id="KW-1185">Reference proteome</keyword>
<name>A0A0C4E5J5_MAGP6</name>
<proteinExistence type="predicted"/>
<reference evidence="2" key="4">
    <citation type="journal article" date="2015" name="G3 (Bethesda)">
        <title>Genome sequences of three phytopathogenic species of the Magnaporthaceae family of fungi.</title>
        <authorList>
            <person name="Okagaki L.H."/>
            <person name="Nunes C.C."/>
            <person name="Sailsbery J."/>
            <person name="Clay B."/>
            <person name="Brown D."/>
            <person name="John T."/>
            <person name="Oh Y."/>
            <person name="Young N."/>
            <person name="Fitzgerald M."/>
            <person name="Haas B.J."/>
            <person name="Zeng Q."/>
            <person name="Young S."/>
            <person name="Adiconis X."/>
            <person name="Fan L."/>
            <person name="Levin J.Z."/>
            <person name="Mitchell T.K."/>
            <person name="Okubara P.A."/>
            <person name="Farman M.L."/>
            <person name="Kohn L.M."/>
            <person name="Birren B."/>
            <person name="Ma L.-J."/>
            <person name="Dean R.A."/>
        </authorList>
    </citation>
    <scope>NUCLEOTIDE SEQUENCE</scope>
    <source>
        <strain evidence="2">ATCC 64411 / 73-15</strain>
    </source>
</reference>
<evidence type="ECO:0000313" key="3">
    <source>
        <dbReference type="Proteomes" id="UP000011715"/>
    </source>
</evidence>
<organism evidence="2 3">
    <name type="scientific">Magnaporthiopsis poae (strain ATCC 64411 / 73-15)</name>
    <name type="common">Kentucky bluegrass fungus</name>
    <name type="synonym">Magnaporthe poae</name>
    <dbReference type="NCBI Taxonomy" id="644358"/>
    <lineage>
        <taxon>Eukaryota</taxon>
        <taxon>Fungi</taxon>
        <taxon>Dikarya</taxon>
        <taxon>Ascomycota</taxon>
        <taxon>Pezizomycotina</taxon>
        <taxon>Sordariomycetes</taxon>
        <taxon>Sordariomycetidae</taxon>
        <taxon>Magnaporthales</taxon>
        <taxon>Magnaporthaceae</taxon>
        <taxon>Magnaporthiopsis</taxon>
    </lineage>
</organism>
<dbReference type="Proteomes" id="UP000011715">
    <property type="component" value="Unassembled WGS sequence"/>
</dbReference>